<name>A0A8J8XLA2_ORYSJ</name>
<gene>
    <name evidence="1" type="ORF">OsJ_27415</name>
</gene>
<sequence length="95" mass="10767">MIHLQQALIYHHDESEESDCQVTPSTIYSPPKTATTVCCFLRILSYLYGEKAVTMVKDGFEGTTRHASSYNRAVTRIQASKTLGRLSFRRCQHNA</sequence>
<organism evidence="1">
    <name type="scientific">Oryza sativa subsp. japonica</name>
    <name type="common">Rice</name>
    <dbReference type="NCBI Taxonomy" id="39947"/>
    <lineage>
        <taxon>Eukaryota</taxon>
        <taxon>Viridiplantae</taxon>
        <taxon>Streptophyta</taxon>
        <taxon>Embryophyta</taxon>
        <taxon>Tracheophyta</taxon>
        <taxon>Spermatophyta</taxon>
        <taxon>Magnoliopsida</taxon>
        <taxon>Liliopsida</taxon>
        <taxon>Poales</taxon>
        <taxon>Poaceae</taxon>
        <taxon>BOP clade</taxon>
        <taxon>Oryzoideae</taxon>
        <taxon>Oryzeae</taxon>
        <taxon>Oryzinae</taxon>
        <taxon>Oryza</taxon>
        <taxon>Oryza sativa</taxon>
    </lineage>
</organism>
<reference evidence="1" key="1">
    <citation type="journal article" date="2005" name="PLoS Biol.">
        <title>The genomes of Oryza sativa: a history of duplications.</title>
        <authorList>
            <person name="Yu J."/>
            <person name="Wang J."/>
            <person name="Lin W."/>
            <person name="Li S."/>
            <person name="Li H."/>
            <person name="Zhou J."/>
            <person name="Ni P."/>
            <person name="Dong W."/>
            <person name="Hu S."/>
            <person name="Zeng C."/>
            <person name="Zhang J."/>
            <person name="Zhang Y."/>
            <person name="Li R."/>
            <person name="Xu Z."/>
            <person name="Li S."/>
            <person name="Li X."/>
            <person name="Zheng H."/>
            <person name="Cong L."/>
            <person name="Lin L."/>
            <person name="Yin J."/>
            <person name="Geng J."/>
            <person name="Li G."/>
            <person name="Shi J."/>
            <person name="Liu J."/>
            <person name="Lv H."/>
            <person name="Li J."/>
            <person name="Wang J."/>
            <person name="Deng Y."/>
            <person name="Ran L."/>
            <person name="Shi X."/>
            <person name="Wang X."/>
            <person name="Wu Q."/>
            <person name="Li C."/>
            <person name="Ren X."/>
            <person name="Wang J."/>
            <person name="Wang X."/>
            <person name="Li D."/>
            <person name="Liu D."/>
            <person name="Zhang X."/>
            <person name="Ji Z."/>
            <person name="Zhao W."/>
            <person name="Sun Y."/>
            <person name="Zhang Z."/>
            <person name="Bao J."/>
            <person name="Han Y."/>
            <person name="Dong L."/>
            <person name="Ji J."/>
            <person name="Chen P."/>
            <person name="Wu S."/>
            <person name="Liu J."/>
            <person name="Xiao Y."/>
            <person name="Bu D."/>
            <person name="Tan J."/>
            <person name="Yang L."/>
            <person name="Ye C."/>
            <person name="Zhang J."/>
            <person name="Xu J."/>
            <person name="Zhou Y."/>
            <person name="Yu Y."/>
            <person name="Zhang B."/>
            <person name="Zhuang S."/>
            <person name="Wei H."/>
            <person name="Liu B."/>
            <person name="Lei M."/>
            <person name="Yu H."/>
            <person name="Li Y."/>
            <person name="Xu H."/>
            <person name="Wei S."/>
            <person name="He X."/>
            <person name="Fang L."/>
            <person name="Zhang Z."/>
            <person name="Zhang Y."/>
            <person name="Huang X."/>
            <person name="Su Z."/>
            <person name="Tong W."/>
            <person name="Li J."/>
            <person name="Tong Z."/>
            <person name="Li S."/>
            <person name="Ye J."/>
            <person name="Wang L."/>
            <person name="Fang L."/>
            <person name="Lei T."/>
            <person name="Chen C."/>
            <person name="Chen H."/>
            <person name="Xu Z."/>
            <person name="Li H."/>
            <person name="Huang H."/>
            <person name="Zhang F."/>
            <person name="Xu H."/>
            <person name="Li N."/>
            <person name="Zhao C."/>
            <person name="Li S."/>
            <person name="Dong L."/>
            <person name="Huang Y."/>
            <person name="Li L."/>
            <person name="Xi Y."/>
            <person name="Qi Q."/>
            <person name="Li W."/>
            <person name="Zhang B."/>
            <person name="Hu W."/>
            <person name="Zhang Y."/>
            <person name="Tian X."/>
            <person name="Jiao Y."/>
            <person name="Liang X."/>
            <person name="Jin J."/>
            <person name="Gao L."/>
            <person name="Zheng W."/>
            <person name="Hao B."/>
            <person name="Liu S."/>
            <person name="Wang W."/>
            <person name="Yuan L."/>
            <person name="Cao M."/>
            <person name="McDermott J."/>
            <person name="Samudrala R."/>
            <person name="Wang J."/>
            <person name="Wong G.K."/>
            <person name="Yang H."/>
        </authorList>
    </citation>
    <scope>NUCLEOTIDE SEQUENCE [LARGE SCALE GENOMIC DNA]</scope>
</reference>
<reference evidence="1" key="2">
    <citation type="submission" date="2008-12" db="EMBL/GenBank/DDBJ databases">
        <title>Improved gene annotation of the rice (Oryza sativa) genomes.</title>
        <authorList>
            <person name="Wang J."/>
            <person name="Li R."/>
            <person name="Fan W."/>
            <person name="Huang Q."/>
            <person name="Zhang J."/>
            <person name="Zhou Y."/>
            <person name="Hu Y."/>
            <person name="Zi S."/>
            <person name="Li J."/>
            <person name="Ni P."/>
            <person name="Zheng H."/>
            <person name="Zhang Y."/>
            <person name="Zhao M."/>
            <person name="Hao Q."/>
            <person name="McDermott J."/>
            <person name="Samudrala R."/>
            <person name="Kristiansen K."/>
            <person name="Wong G.K.-S."/>
        </authorList>
    </citation>
    <scope>NUCLEOTIDE SEQUENCE</scope>
</reference>
<dbReference type="AlphaFoldDB" id="A0A8J8XLA2"/>
<dbReference type="HOGENOM" id="CLU_2376642_0_0_1"/>
<protein>
    <submittedName>
        <fullName evidence="1">Uncharacterized protein</fullName>
    </submittedName>
</protein>
<evidence type="ECO:0000313" key="1">
    <source>
        <dbReference type="EMBL" id="EEE68736.1"/>
    </source>
</evidence>
<accession>A0A8J8XLA2</accession>
<dbReference type="EMBL" id="CM000145">
    <property type="protein sequence ID" value="EEE68736.1"/>
    <property type="molecule type" value="Genomic_DNA"/>
</dbReference>
<dbReference type="Proteomes" id="UP000007752">
    <property type="component" value="Chromosome 8"/>
</dbReference>
<proteinExistence type="predicted"/>
<dbReference type="Gramene" id="Os08t0432000-01">
    <property type="protein sequence ID" value="Os08t0432000-01"/>
    <property type="gene ID" value="Os08g0432000"/>
</dbReference>